<dbReference type="InterPro" id="IPR011008">
    <property type="entry name" value="Dimeric_a/b-barrel"/>
</dbReference>
<dbReference type="EMBL" id="PXWG01000043">
    <property type="protein sequence ID" value="PSJ27425.1"/>
    <property type="molecule type" value="Genomic_DNA"/>
</dbReference>
<accession>A0A9X7JPC2</accession>
<dbReference type="Proteomes" id="UP000242427">
    <property type="component" value="Unassembled WGS sequence"/>
</dbReference>
<dbReference type="Pfam" id="PF07045">
    <property type="entry name" value="DUF1330"/>
    <property type="match status" value="1"/>
</dbReference>
<dbReference type="SUPFAM" id="SSF54909">
    <property type="entry name" value="Dimeric alpha+beta barrel"/>
    <property type="match status" value="1"/>
</dbReference>
<sequence>MTAYALGSFRDIVPAAPGAGPHPDIIEYVERIQATLDPFGGRFLVHGAEVEVLEGDWPGNMVLIGFPGLAEARAWYASPEYQALVPLRTDHVEGVIILVDGVAPGYDPAELGAKMRTAGAGGAAGS</sequence>
<comment type="caution">
    <text evidence="2">The sequence shown here is derived from an EMBL/GenBank/DDBJ whole genome shotgun (WGS) entry which is preliminary data.</text>
</comment>
<evidence type="ECO:0000259" key="1">
    <source>
        <dbReference type="Pfam" id="PF07045"/>
    </source>
</evidence>
<dbReference type="PANTHER" id="PTHR41521">
    <property type="match status" value="1"/>
</dbReference>
<keyword evidence="3" id="KW-1185">Reference proteome</keyword>
<evidence type="ECO:0000313" key="3">
    <source>
        <dbReference type="Proteomes" id="UP000242427"/>
    </source>
</evidence>
<name>A0A9X7JPC2_9ACTN</name>
<dbReference type="OrthoDB" id="9806380at2"/>
<feature type="domain" description="DUF1330" evidence="1">
    <location>
        <begin position="25"/>
        <end position="102"/>
    </location>
</feature>
<dbReference type="Gene3D" id="3.30.70.100">
    <property type="match status" value="1"/>
</dbReference>
<dbReference type="AlphaFoldDB" id="A0A9X7JPC2"/>
<gene>
    <name evidence="2" type="ORF">B7P34_17740</name>
</gene>
<protein>
    <submittedName>
        <fullName evidence="2">DUF1330 domain-containing protein</fullName>
    </submittedName>
</protein>
<dbReference type="InterPro" id="IPR010753">
    <property type="entry name" value="DUF1330"/>
</dbReference>
<evidence type="ECO:0000313" key="2">
    <source>
        <dbReference type="EMBL" id="PSJ27425.1"/>
    </source>
</evidence>
<proteinExistence type="predicted"/>
<dbReference type="RefSeq" id="WP_106677656.1">
    <property type="nucleotide sequence ID" value="NZ_PXWG01000043.1"/>
</dbReference>
<organism evidence="2 3">
    <name type="scientific">Streptosporangium nondiastaticum</name>
    <dbReference type="NCBI Taxonomy" id="35764"/>
    <lineage>
        <taxon>Bacteria</taxon>
        <taxon>Bacillati</taxon>
        <taxon>Actinomycetota</taxon>
        <taxon>Actinomycetes</taxon>
        <taxon>Streptosporangiales</taxon>
        <taxon>Streptosporangiaceae</taxon>
        <taxon>Streptosporangium</taxon>
    </lineage>
</organism>
<reference evidence="2 3" key="1">
    <citation type="submission" date="2018-03" db="EMBL/GenBank/DDBJ databases">
        <title>Chitinolytic properties of Streptosporangium nondiastaticum TBG75A20.</title>
        <authorList>
            <person name="Gayathri V."/>
            <person name="Shiburaj S."/>
        </authorList>
    </citation>
    <scope>NUCLEOTIDE SEQUENCE [LARGE SCALE GENOMIC DNA]</scope>
    <source>
        <strain evidence="2 3">TBG75A20</strain>
    </source>
</reference>
<dbReference type="PANTHER" id="PTHR41521:SF4">
    <property type="entry name" value="BLR0684 PROTEIN"/>
    <property type="match status" value="1"/>
</dbReference>